<name>A0A5S4ZSN9_9FIRM</name>
<keyword evidence="1 2" id="KW-0812">Transmembrane</keyword>
<dbReference type="InterPro" id="IPR009709">
    <property type="entry name" value="DUF1290"/>
</dbReference>
<dbReference type="GO" id="GO:0005886">
    <property type="term" value="C:plasma membrane"/>
    <property type="evidence" value="ECO:0007669"/>
    <property type="project" value="UniProtKB-SubCell"/>
</dbReference>
<keyword evidence="2" id="KW-1133">Transmembrane helix</keyword>
<feature type="transmembrane region" description="Helical" evidence="2">
    <location>
        <begin position="85"/>
        <end position="106"/>
    </location>
</feature>
<proteinExistence type="inferred from homology"/>
<evidence type="ECO:0000313" key="4">
    <source>
        <dbReference type="Proteomes" id="UP000323166"/>
    </source>
</evidence>
<dbReference type="Pfam" id="PF06947">
    <property type="entry name" value="DUF1290"/>
    <property type="match status" value="1"/>
</dbReference>
<dbReference type="AlphaFoldDB" id="A0A5S4ZSN9"/>
<evidence type="ECO:0000256" key="1">
    <source>
        <dbReference type="PIRNR" id="PIRNR018579"/>
    </source>
</evidence>
<keyword evidence="1" id="KW-1003">Cell membrane</keyword>
<comment type="caution">
    <text evidence="3">The sequence shown here is derived from an EMBL/GenBank/DDBJ whole genome shotgun (WGS) entry which is preliminary data.</text>
</comment>
<reference evidence="3 4" key="1">
    <citation type="submission" date="2019-07" db="EMBL/GenBank/DDBJ databases">
        <title>Genomic Encyclopedia of Type Strains, Phase I: the one thousand microbial genomes (KMG-I) project.</title>
        <authorList>
            <person name="Kyrpides N."/>
        </authorList>
    </citation>
    <scope>NUCLEOTIDE SEQUENCE [LARGE SCALE GENOMIC DNA]</scope>
    <source>
        <strain evidence="3 4">DSM 6562</strain>
    </source>
</reference>
<dbReference type="Proteomes" id="UP000323166">
    <property type="component" value="Unassembled WGS sequence"/>
</dbReference>
<keyword evidence="4" id="KW-1185">Reference proteome</keyword>
<dbReference type="EMBL" id="VNHM01000006">
    <property type="protein sequence ID" value="TYO95898.1"/>
    <property type="molecule type" value="Genomic_DNA"/>
</dbReference>
<organism evidence="3 4">
    <name type="scientific">Desulfallas thermosapovorans DSM 6562</name>
    <dbReference type="NCBI Taxonomy" id="1121431"/>
    <lineage>
        <taxon>Bacteria</taxon>
        <taxon>Bacillati</taxon>
        <taxon>Bacillota</taxon>
        <taxon>Clostridia</taxon>
        <taxon>Eubacteriales</taxon>
        <taxon>Desulfallaceae</taxon>
        <taxon>Desulfallas</taxon>
    </lineage>
</organism>
<comment type="subcellular location">
    <subcellularLocation>
        <location evidence="1">Cell membrane</location>
        <topology evidence="1">Multi-pass membrane protein</topology>
    </subcellularLocation>
</comment>
<gene>
    <name evidence="3" type="ORF">LX24_01288</name>
</gene>
<keyword evidence="1 2" id="KW-0472">Membrane</keyword>
<dbReference type="PIRSF" id="PIRSF018579">
    <property type="entry name" value="Sbp"/>
    <property type="match status" value="1"/>
</dbReference>
<protein>
    <submittedName>
        <fullName evidence="3">Small basic protein</fullName>
    </submittedName>
</protein>
<dbReference type="RefSeq" id="WP_166511321.1">
    <property type="nucleotide sequence ID" value="NZ_VNHM01000006.1"/>
</dbReference>
<comment type="similarity">
    <text evidence="1">Belongs to the sbp family.</text>
</comment>
<sequence length="113" mass="12189">MRIGILLAVVGLGIGTLIGLYIPVVIPQNYAKYMSIAALAALDSVFGGIRAAFEDKFDQDIFVTGFFSNALLAAGLTYIGDRLGIDLYLAAVVAFGVRLFQNLAIIRRHILKN</sequence>
<feature type="transmembrane region" description="Helical" evidence="2">
    <location>
        <begin position="61"/>
        <end position="79"/>
    </location>
</feature>
<accession>A0A5S4ZSN9</accession>
<evidence type="ECO:0000313" key="3">
    <source>
        <dbReference type="EMBL" id="TYO95898.1"/>
    </source>
</evidence>
<feature type="transmembrane region" description="Helical" evidence="2">
    <location>
        <begin position="5"/>
        <end position="24"/>
    </location>
</feature>
<evidence type="ECO:0000256" key="2">
    <source>
        <dbReference type="SAM" id="Phobius"/>
    </source>
</evidence>